<dbReference type="EMBL" id="MHMM01000004">
    <property type="protein sequence ID" value="OGZ27727.1"/>
    <property type="molecule type" value="Genomic_DNA"/>
</dbReference>
<proteinExistence type="predicted"/>
<protein>
    <submittedName>
        <fullName evidence="1">Uncharacterized protein</fullName>
    </submittedName>
</protein>
<organism evidence="1 2">
    <name type="scientific">Candidatus Nealsonbacteria bacterium RIFOXYB1_FULL_40_15</name>
    <dbReference type="NCBI Taxonomy" id="1801677"/>
    <lineage>
        <taxon>Bacteria</taxon>
        <taxon>Candidatus Nealsoniibacteriota</taxon>
    </lineage>
</organism>
<accession>A0A1G2EPR3</accession>
<evidence type="ECO:0000313" key="2">
    <source>
        <dbReference type="Proteomes" id="UP000177740"/>
    </source>
</evidence>
<evidence type="ECO:0000313" key="1">
    <source>
        <dbReference type="EMBL" id="OGZ27727.1"/>
    </source>
</evidence>
<dbReference type="AlphaFoldDB" id="A0A1G2EPR3"/>
<sequence length="91" mass="10154">MAVASKFAKADLLCDCRSTFLHLIYIGGLTMCKKIEQAVGVEDNQAISLSVEPERIRRINIEEGLTADEMTWLESFCAFTLTEGYHMPIPA</sequence>
<gene>
    <name evidence="1" type="ORF">A2365_03735</name>
</gene>
<comment type="caution">
    <text evidence="1">The sequence shown here is derived from an EMBL/GenBank/DDBJ whole genome shotgun (WGS) entry which is preliminary data.</text>
</comment>
<dbReference type="STRING" id="1801677.A2365_03735"/>
<reference evidence="1 2" key="1">
    <citation type="journal article" date="2016" name="Nat. Commun.">
        <title>Thousands of microbial genomes shed light on interconnected biogeochemical processes in an aquifer system.</title>
        <authorList>
            <person name="Anantharaman K."/>
            <person name="Brown C.T."/>
            <person name="Hug L.A."/>
            <person name="Sharon I."/>
            <person name="Castelle C.J."/>
            <person name="Probst A.J."/>
            <person name="Thomas B.C."/>
            <person name="Singh A."/>
            <person name="Wilkins M.J."/>
            <person name="Karaoz U."/>
            <person name="Brodie E.L."/>
            <person name="Williams K.H."/>
            <person name="Hubbard S.S."/>
            <person name="Banfield J.F."/>
        </authorList>
    </citation>
    <scope>NUCLEOTIDE SEQUENCE [LARGE SCALE GENOMIC DNA]</scope>
</reference>
<dbReference type="Proteomes" id="UP000177740">
    <property type="component" value="Unassembled WGS sequence"/>
</dbReference>
<name>A0A1G2EPR3_9BACT</name>